<reference evidence="1 2" key="1">
    <citation type="submission" date="2021-06" db="EMBL/GenBank/DDBJ databases">
        <authorList>
            <person name="Palmer J.M."/>
        </authorList>
    </citation>
    <scope>NUCLEOTIDE SEQUENCE [LARGE SCALE GENOMIC DNA]</scope>
    <source>
        <strain evidence="2">if_2019</strain>
        <tissue evidence="1">Muscle</tissue>
    </source>
</reference>
<gene>
    <name evidence="1" type="ORF">ILYODFUR_034562</name>
</gene>
<sequence length="191" mass="20354">MPAFCVRLGLGLLPLLDQFKPPQMWGLFPRHHVTCWWLGSLPAGVLVVLGVRGWVPRCVSVHSPVAACRGLDPWALSGPCLGNDMSQVSGSMDLLGHRWLPEGLLLQIPGASALWLLGGSPGTLPCSSLGGYGSPGDGSPGVPVLWGAFGCLWFRSPPYLSQVQGGRSVVAHTHYCIFLWGNLVYTSVVTL</sequence>
<keyword evidence="2" id="KW-1185">Reference proteome</keyword>
<dbReference type="EMBL" id="JAHRIQ010087366">
    <property type="protein sequence ID" value="MEQ2249924.1"/>
    <property type="molecule type" value="Genomic_DNA"/>
</dbReference>
<protein>
    <submittedName>
        <fullName evidence="1">Uncharacterized protein</fullName>
    </submittedName>
</protein>
<dbReference type="Proteomes" id="UP001482620">
    <property type="component" value="Unassembled WGS sequence"/>
</dbReference>
<evidence type="ECO:0000313" key="1">
    <source>
        <dbReference type="EMBL" id="MEQ2249924.1"/>
    </source>
</evidence>
<comment type="caution">
    <text evidence="1">The sequence shown here is derived from an EMBL/GenBank/DDBJ whole genome shotgun (WGS) entry which is preliminary data.</text>
</comment>
<proteinExistence type="predicted"/>
<evidence type="ECO:0000313" key="2">
    <source>
        <dbReference type="Proteomes" id="UP001482620"/>
    </source>
</evidence>
<accession>A0ABV0UYL0</accession>
<name>A0ABV0UYL0_9TELE</name>
<organism evidence="1 2">
    <name type="scientific">Ilyodon furcidens</name>
    <name type="common">goldbreast splitfin</name>
    <dbReference type="NCBI Taxonomy" id="33524"/>
    <lineage>
        <taxon>Eukaryota</taxon>
        <taxon>Metazoa</taxon>
        <taxon>Chordata</taxon>
        <taxon>Craniata</taxon>
        <taxon>Vertebrata</taxon>
        <taxon>Euteleostomi</taxon>
        <taxon>Actinopterygii</taxon>
        <taxon>Neopterygii</taxon>
        <taxon>Teleostei</taxon>
        <taxon>Neoteleostei</taxon>
        <taxon>Acanthomorphata</taxon>
        <taxon>Ovalentaria</taxon>
        <taxon>Atherinomorphae</taxon>
        <taxon>Cyprinodontiformes</taxon>
        <taxon>Goodeidae</taxon>
        <taxon>Ilyodon</taxon>
    </lineage>
</organism>